<evidence type="ECO:0000313" key="1">
    <source>
        <dbReference type="EMBL" id="AMM43840.1"/>
    </source>
</evidence>
<sequence length="429" mass="48657">MKQGVLCSDIYKVLAAPSYGYQITMFDEEGQGTISPSEAKWFYVMPVNFMIQVPDVAETTIRPEVYLWKSNDVKDEQTKEVLERLKSTSNQYGYGFTIYDFGSGNLPKKFSHIAMRNMEETKIQESLMEGLTGSAMRSYFQLPRAKMVVVHSMRVQEEVRGSRTRNVKEVFVECNGERRRMSTNNLFAAKAMTYHLNEGGQWGDRFSSHLDSYAQDLESLKRLLSDLEISGKVVQANKTMQYIQSIKDFLKRSSTPRGYADSVRNLSLVPRVGNKYIDDYAQKLSSMSDDANNNRCFARHHLMQECSKLPAYLNTAQSNITGEYEPKDISSAIKKVCLGCVPVDGDFYMEPSDEENKVLMFGNQIAGLIQDPIVKEVLENICSKPYMLPQDAEFIIALGNSVLGRNKAKKEVLVEPELKKLEEWANGGE</sequence>
<reference evidence="2" key="1">
    <citation type="submission" date="2016-01" db="EMBL/GenBank/DDBJ databases">
        <title>Isolation and Characterization of Enterobacteria phage CBB.</title>
        <authorList>
            <person name="Buttimer C.T.H."/>
            <person name="Hendrix H."/>
            <person name="Alexandre H."/>
            <person name="O'Mahony J."/>
            <person name="Lavigne R."/>
            <person name="Coffey A."/>
        </authorList>
    </citation>
    <scope>NUCLEOTIDE SEQUENCE [LARGE SCALE GENOMIC DNA]</scope>
</reference>
<proteinExistence type="predicted"/>
<protein>
    <submittedName>
        <fullName evidence="1">Structural protein</fullName>
    </submittedName>
</protein>
<dbReference type="EMBL" id="KU574722">
    <property type="protein sequence ID" value="AMM43840.1"/>
    <property type="molecule type" value="Genomic_DNA"/>
</dbReference>
<organism evidence="1 2">
    <name type="scientific">Pectobacterium phage vB_PcaM_CBB</name>
    <dbReference type="NCBI Taxonomy" id="2772511"/>
    <lineage>
        <taxon>Viruses</taxon>
        <taxon>Duplodnaviria</taxon>
        <taxon>Heunggongvirae</taxon>
        <taxon>Uroviricota</taxon>
        <taxon>Caudoviricetes</taxon>
        <taxon>Mimasvirus</taxon>
        <taxon>Mimasvirus CBB</taxon>
    </lineage>
</organism>
<gene>
    <name evidence="1" type="ORF">CBB_276</name>
</gene>
<keyword evidence="2" id="KW-1185">Reference proteome</keyword>
<name>A0A1L2CUX6_9CAUD</name>
<evidence type="ECO:0000313" key="2">
    <source>
        <dbReference type="Proteomes" id="UP000223891"/>
    </source>
</evidence>
<accession>A0A1L2CUX6</accession>
<dbReference type="Proteomes" id="UP000223891">
    <property type="component" value="Segment"/>
</dbReference>